<dbReference type="Proteomes" id="UP000823521">
    <property type="component" value="Unassembled WGS sequence"/>
</dbReference>
<evidence type="ECO:0008006" key="5">
    <source>
        <dbReference type="Google" id="ProtNLM"/>
    </source>
</evidence>
<keyword evidence="4" id="KW-1185">Reference proteome</keyword>
<organism evidence="3 4">
    <name type="scientific">Micromonospora echinofusca</name>
    <dbReference type="NCBI Taxonomy" id="47858"/>
    <lineage>
        <taxon>Bacteria</taxon>
        <taxon>Bacillati</taxon>
        <taxon>Actinomycetota</taxon>
        <taxon>Actinomycetes</taxon>
        <taxon>Micromonosporales</taxon>
        <taxon>Micromonosporaceae</taxon>
        <taxon>Micromonospora</taxon>
    </lineage>
</organism>
<accession>A0ABS3W2E7</accession>
<evidence type="ECO:0000313" key="4">
    <source>
        <dbReference type="Proteomes" id="UP000823521"/>
    </source>
</evidence>
<keyword evidence="2" id="KW-0472">Membrane</keyword>
<sequence>TILRYPLAPAPSSGPPRATPAPTPGRDAEDAGDRADPAEPAGRAERAGPRDATRAIVVGGLGLFALGVAAAVRTRRRR</sequence>
<keyword evidence="2" id="KW-1133">Transmembrane helix</keyword>
<feature type="compositionally biased region" description="Basic and acidic residues" evidence="1">
    <location>
        <begin position="26"/>
        <end position="51"/>
    </location>
</feature>
<evidence type="ECO:0000256" key="2">
    <source>
        <dbReference type="SAM" id="Phobius"/>
    </source>
</evidence>
<reference evidence="3 4" key="1">
    <citation type="submission" date="2019-12" db="EMBL/GenBank/DDBJ databases">
        <title>Whole genome sequencing of endophytic Actinobacterium Micromonospora sp. MPMI6T.</title>
        <authorList>
            <person name="Evv R."/>
            <person name="Podile A.R."/>
        </authorList>
    </citation>
    <scope>NUCLEOTIDE SEQUENCE [LARGE SCALE GENOMIC DNA]</scope>
    <source>
        <strain evidence="3 4">MPMI6</strain>
    </source>
</reference>
<comment type="caution">
    <text evidence="3">The sequence shown here is derived from an EMBL/GenBank/DDBJ whole genome shotgun (WGS) entry which is preliminary data.</text>
</comment>
<feature type="transmembrane region" description="Helical" evidence="2">
    <location>
        <begin position="52"/>
        <end position="72"/>
    </location>
</feature>
<name>A0ABS3W2E7_MICEH</name>
<dbReference type="EMBL" id="WVUH01000664">
    <property type="protein sequence ID" value="MBO4210896.1"/>
    <property type="molecule type" value="Genomic_DNA"/>
</dbReference>
<keyword evidence="2" id="KW-0812">Transmembrane</keyword>
<gene>
    <name evidence="3" type="ORF">GSF22_33635</name>
</gene>
<evidence type="ECO:0000256" key="1">
    <source>
        <dbReference type="SAM" id="MobiDB-lite"/>
    </source>
</evidence>
<feature type="region of interest" description="Disordered" evidence="1">
    <location>
        <begin position="1"/>
        <end position="51"/>
    </location>
</feature>
<evidence type="ECO:0000313" key="3">
    <source>
        <dbReference type="EMBL" id="MBO4210896.1"/>
    </source>
</evidence>
<feature type="non-terminal residue" evidence="3">
    <location>
        <position position="1"/>
    </location>
</feature>
<protein>
    <recommendedName>
        <fullName evidence="5">MYXO-CTERM domain-containing protein</fullName>
    </recommendedName>
</protein>
<proteinExistence type="predicted"/>
<feature type="compositionally biased region" description="Pro residues" evidence="1">
    <location>
        <begin position="8"/>
        <end position="23"/>
    </location>
</feature>